<keyword evidence="3 9" id="KW-0812">Transmembrane</keyword>
<feature type="active site" evidence="6">
    <location>
        <position position="354"/>
    </location>
</feature>
<evidence type="ECO:0000259" key="10">
    <source>
        <dbReference type="Pfam" id="PF00884"/>
    </source>
</evidence>
<feature type="binding site" evidence="8">
    <location>
        <position position="354"/>
    </location>
    <ligand>
        <name>Mn(2+)</name>
        <dbReference type="ChEBI" id="CHEBI:29035"/>
    </ligand>
</feature>
<feature type="domain" description="Sulfatase N-terminal" evidence="10">
    <location>
        <begin position="306"/>
        <end position="573"/>
    </location>
</feature>
<dbReference type="InterPro" id="IPR000917">
    <property type="entry name" value="Sulfatase_N"/>
</dbReference>
<proteinExistence type="predicted"/>
<keyword evidence="7" id="KW-0464">Manganese</keyword>
<dbReference type="Gene3D" id="3.40.720.10">
    <property type="entry name" value="Alkaline Phosphatase, subunit A"/>
    <property type="match status" value="1"/>
</dbReference>
<evidence type="ECO:0000256" key="8">
    <source>
        <dbReference type="PIRSR" id="PIRSR005091-3"/>
    </source>
</evidence>
<gene>
    <name evidence="11" type="ORF">F7D95_00455</name>
</gene>
<evidence type="ECO:0000256" key="6">
    <source>
        <dbReference type="PIRSR" id="PIRSR005091-1"/>
    </source>
</evidence>
<feature type="transmembrane region" description="Helical" evidence="9">
    <location>
        <begin position="53"/>
        <end position="76"/>
    </location>
</feature>
<evidence type="ECO:0000256" key="1">
    <source>
        <dbReference type="ARBA" id="ARBA00004651"/>
    </source>
</evidence>
<name>A0AA90UCY0_9BACT</name>
<dbReference type="Gene3D" id="3.30.1120.80">
    <property type="match status" value="1"/>
</dbReference>
<feature type="binding site" evidence="8">
    <location>
        <position position="314"/>
    </location>
    <ligand>
        <name>Mn(2+)</name>
        <dbReference type="ChEBI" id="CHEBI:29035"/>
    </ligand>
</feature>
<dbReference type="SUPFAM" id="SSF53649">
    <property type="entry name" value="Alkaline phosphatase-like"/>
    <property type="match status" value="1"/>
</dbReference>
<dbReference type="GO" id="GO:0016787">
    <property type="term" value="F:hydrolase activity"/>
    <property type="evidence" value="ECO:0007669"/>
    <property type="project" value="UniProtKB-KW"/>
</dbReference>
<evidence type="ECO:0000256" key="2">
    <source>
        <dbReference type="ARBA" id="ARBA00022475"/>
    </source>
</evidence>
<evidence type="ECO:0000256" key="9">
    <source>
        <dbReference type="SAM" id="Phobius"/>
    </source>
</evidence>
<feature type="binding site" evidence="8">
    <location>
        <position position="523"/>
    </location>
    <ligand>
        <name>Mn(2+)</name>
        <dbReference type="ChEBI" id="CHEBI:29035"/>
    </ligand>
</feature>
<keyword evidence="2" id="KW-1003">Cell membrane</keyword>
<evidence type="ECO:0000256" key="7">
    <source>
        <dbReference type="PIRSR" id="PIRSR005091-2"/>
    </source>
</evidence>
<dbReference type="PANTHER" id="PTHR47371">
    <property type="entry name" value="LIPOTEICHOIC ACID SYNTHASE"/>
    <property type="match status" value="1"/>
</dbReference>
<feature type="transmembrane region" description="Helical" evidence="9">
    <location>
        <begin position="179"/>
        <end position="199"/>
    </location>
</feature>
<dbReference type="RefSeq" id="WP_153127577.1">
    <property type="nucleotide sequence ID" value="NZ_VZCW01000016.1"/>
</dbReference>
<dbReference type="GO" id="GO:0046872">
    <property type="term" value="F:metal ion binding"/>
    <property type="evidence" value="ECO:0007669"/>
    <property type="project" value="UniProtKB-KW"/>
</dbReference>
<evidence type="ECO:0000313" key="11">
    <source>
        <dbReference type="EMBL" id="MQN11317.1"/>
    </source>
</evidence>
<dbReference type="InterPro" id="IPR050448">
    <property type="entry name" value="OpgB/LTA_synthase_biosynth"/>
</dbReference>
<accession>A0AA90UCY0</accession>
<protein>
    <submittedName>
        <fullName evidence="11">Sulfatase-like hydrolase/transferase</fullName>
    </submittedName>
</protein>
<keyword evidence="11" id="KW-0378">Hydrolase</keyword>
<dbReference type="PIRSF" id="PIRSF005091">
    <property type="entry name" value="Mmb_sulf_HI1246"/>
    <property type="match status" value="1"/>
</dbReference>
<evidence type="ECO:0000313" key="12">
    <source>
        <dbReference type="Proteomes" id="UP000442105"/>
    </source>
</evidence>
<dbReference type="Proteomes" id="UP000442105">
    <property type="component" value="Unassembled WGS sequence"/>
</dbReference>
<dbReference type="Pfam" id="PF00884">
    <property type="entry name" value="Sulfatase"/>
    <property type="match status" value="1"/>
</dbReference>
<organism evidence="11 12">
    <name type="scientific">Segatella copri</name>
    <dbReference type="NCBI Taxonomy" id="165179"/>
    <lineage>
        <taxon>Bacteria</taxon>
        <taxon>Pseudomonadati</taxon>
        <taxon>Bacteroidota</taxon>
        <taxon>Bacteroidia</taxon>
        <taxon>Bacteroidales</taxon>
        <taxon>Prevotellaceae</taxon>
        <taxon>Segatella</taxon>
    </lineage>
</organism>
<feature type="transmembrane region" description="Helical" evidence="9">
    <location>
        <begin position="140"/>
        <end position="159"/>
    </location>
</feature>
<feature type="binding site" evidence="7">
    <location>
        <position position="471"/>
    </location>
    <ligand>
        <name>substrate</name>
    </ligand>
</feature>
<sequence>MKRYFKAFGYLLSVHVLALLVMTLFRLVEFIALHGMIVDAEASRVMAFVKGVWFDNVIACYISVLPVAVLLIAASLGWCHRRLLRGINIWYAAWFAIAFMPSAANTPYFQYFFKNINSSIFGWFGYVATTSGMLLQESSYWLYIALYFVFTGAFIYALIRLRRYFEGLFLLPKDNMHLVLVVSRFLISAVMIGACLFGIRGRMGYNPIKVSQAYYCEDSFLNQLGINPAFNLLTSALDDMRKENKELHLMPYAEAITNTRQWLGITGKVDSTNILKREVVNDSLVMKAGHSLAKNANTSPVKKNHPNVVVILMESMSANLLGTFGNQQPLTPTLDSLYHHSLAFTHFYSAGIHTNHGMTATLYSFPALMFRNLMKGTVTPRRKGIATVLKQYGYENMFFMTHEAQYDNMKAFFQTNGYDDIFSQENYPKSEVVNSFGVSDHFEMGYALNTINQKAKTGKPFMATILTVSNHPPYIIPDFFKPKTKEKETQIVEYADWAIGDFLKKASREPWYKNTIFVIQADHGKLVGKSEGELPQSYNHIPLIIFGPGVPQQQYAGLGMQVDVMPTLFGLMNLNYEYEGFGVNLLKQQRPMVFYSADNQIVARDHQRCYIYNPSMNRSFCYDVLPNGNLKETKQESKFQDLKNYVFSNIQAAEYIERHQQ</sequence>
<dbReference type="GO" id="GO:0005886">
    <property type="term" value="C:plasma membrane"/>
    <property type="evidence" value="ECO:0007669"/>
    <property type="project" value="UniProtKB-SubCell"/>
</dbReference>
<feature type="transmembrane region" description="Helical" evidence="9">
    <location>
        <begin position="83"/>
        <end position="102"/>
    </location>
</feature>
<evidence type="ECO:0000256" key="3">
    <source>
        <dbReference type="ARBA" id="ARBA00022692"/>
    </source>
</evidence>
<keyword evidence="5 9" id="KW-0472">Membrane</keyword>
<feature type="binding site" evidence="8">
    <location>
        <position position="522"/>
    </location>
    <ligand>
        <name>Mn(2+)</name>
        <dbReference type="ChEBI" id="CHEBI:29035"/>
    </ligand>
</feature>
<feature type="transmembrane region" description="Helical" evidence="9">
    <location>
        <begin position="7"/>
        <end position="33"/>
    </location>
</feature>
<comment type="caution">
    <text evidence="11">The sequence shown here is derived from an EMBL/GenBank/DDBJ whole genome shotgun (WGS) entry which is preliminary data.</text>
</comment>
<keyword evidence="4 9" id="KW-1133">Transmembrane helix</keyword>
<dbReference type="InterPro" id="IPR017850">
    <property type="entry name" value="Alkaline_phosphatase_core_sf"/>
</dbReference>
<comment type="subcellular location">
    <subcellularLocation>
        <location evidence="1">Cell membrane</location>
        <topology evidence="1">Multi-pass membrane protein</topology>
    </subcellularLocation>
</comment>
<keyword evidence="7" id="KW-0479">Metal-binding</keyword>
<dbReference type="PANTHER" id="PTHR47371:SF3">
    <property type="entry name" value="PHOSPHOGLYCEROL TRANSFERASE I"/>
    <property type="match status" value="1"/>
</dbReference>
<dbReference type="EMBL" id="VZCW01000016">
    <property type="protein sequence ID" value="MQN11317.1"/>
    <property type="molecule type" value="Genomic_DNA"/>
</dbReference>
<dbReference type="AlphaFoldDB" id="A0AA90UCY0"/>
<reference evidence="12" key="1">
    <citation type="submission" date="2019-09" db="EMBL/GenBank/DDBJ databases">
        <title>Distinct polysaccharide growth profiles of human intestinal Prevotella copri isolates.</title>
        <authorList>
            <person name="Fehlner-Peach H."/>
            <person name="Magnabosco C."/>
            <person name="Raghavan V."/>
            <person name="Scher J.U."/>
            <person name="Tett A."/>
            <person name="Cox L.M."/>
            <person name="Gottsegen C."/>
            <person name="Watters A."/>
            <person name="Wiltshire- Gordon J.D."/>
            <person name="Segata N."/>
            <person name="Bonneau R."/>
            <person name="Littman D.R."/>
        </authorList>
    </citation>
    <scope>NUCLEOTIDE SEQUENCE [LARGE SCALE GENOMIC DNA]</scope>
    <source>
        <strain evidence="12">iAQ1179</strain>
    </source>
</reference>
<dbReference type="InterPro" id="IPR012160">
    <property type="entry name" value="LtaS-like"/>
</dbReference>
<evidence type="ECO:0000256" key="4">
    <source>
        <dbReference type="ARBA" id="ARBA00022989"/>
    </source>
</evidence>
<evidence type="ECO:0000256" key="5">
    <source>
        <dbReference type="ARBA" id="ARBA00023136"/>
    </source>
</evidence>
<dbReference type="CDD" id="cd16015">
    <property type="entry name" value="LTA_synthase"/>
    <property type="match status" value="1"/>
</dbReference>